<evidence type="ECO:0008006" key="3">
    <source>
        <dbReference type="Google" id="ProtNLM"/>
    </source>
</evidence>
<dbReference type="KEGG" id="nhu:H0264_05100"/>
<dbReference type="RefSeq" id="WP_181582889.1">
    <property type="nucleotide sequence ID" value="NZ_CP059399.1"/>
</dbReference>
<sequence length="255" mass="28352">MRFHSTLEVARRHLAAVDPAALRHGRDRLAETGIARLGFLLPYGVKRSLAAEALGLVDQHRQWNGSAEDGPGGVEVPPAEVTAHGHCIPRLYDSELLRHKLSDVAAERVHACPPPRRCTVTRTRHNDPPDRWCWGDYAFELVLVVECPELEDGGFVQTVAHTSRDRHLEDGIHRTLTRHSIRSWELVPGDLYLLRAGTTLHRVHPFAHGRRTALSMSFASAQDLERDRKAARQTTGAAAPGLPPDVRVITKQAQC</sequence>
<evidence type="ECO:0000313" key="1">
    <source>
        <dbReference type="EMBL" id="QLY31701.1"/>
    </source>
</evidence>
<proteinExistence type="predicted"/>
<gene>
    <name evidence="1" type="ORF">H0264_05100</name>
</gene>
<dbReference type="Pfam" id="PF23169">
    <property type="entry name" value="HalD"/>
    <property type="match status" value="1"/>
</dbReference>
<accession>A0A7D6VAG6</accession>
<dbReference type="InterPro" id="IPR056470">
    <property type="entry name" value="BesD/HalB-like"/>
</dbReference>
<keyword evidence="2" id="KW-1185">Reference proteome</keyword>
<dbReference type="Proteomes" id="UP000515512">
    <property type="component" value="Chromosome"/>
</dbReference>
<dbReference type="AlphaFoldDB" id="A0A7D6VAG6"/>
<organism evidence="1 2">
    <name type="scientific">Nocardia huaxiensis</name>
    <dbReference type="NCBI Taxonomy" id="2755382"/>
    <lineage>
        <taxon>Bacteria</taxon>
        <taxon>Bacillati</taxon>
        <taxon>Actinomycetota</taxon>
        <taxon>Actinomycetes</taxon>
        <taxon>Mycobacteriales</taxon>
        <taxon>Nocardiaceae</taxon>
        <taxon>Nocardia</taxon>
    </lineage>
</organism>
<name>A0A7D6VAG6_9NOCA</name>
<protein>
    <recommendedName>
        <fullName evidence="3">Fe2OG dioxygenase domain-containing protein</fullName>
    </recommendedName>
</protein>
<reference evidence="1 2" key="1">
    <citation type="submission" date="2020-07" db="EMBL/GenBank/DDBJ databases">
        <authorList>
            <person name="Zhuang K."/>
            <person name="Ran Y."/>
        </authorList>
    </citation>
    <scope>NUCLEOTIDE SEQUENCE [LARGE SCALE GENOMIC DNA]</scope>
    <source>
        <strain evidence="1 2">WCH-YHL-001</strain>
    </source>
</reference>
<evidence type="ECO:0000313" key="2">
    <source>
        <dbReference type="Proteomes" id="UP000515512"/>
    </source>
</evidence>
<dbReference type="EMBL" id="CP059399">
    <property type="protein sequence ID" value="QLY31701.1"/>
    <property type="molecule type" value="Genomic_DNA"/>
</dbReference>